<keyword evidence="5 6" id="KW-0472">Membrane</keyword>
<dbReference type="RefSeq" id="WP_204631085.1">
    <property type="nucleotide sequence ID" value="NZ_BSOC01000003.1"/>
</dbReference>
<evidence type="ECO:0000256" key="6">
    <source>
        <dbReference type="SAM" id="Phobius"/>
    </source>
</evidence>
<gene>
    <name evidence="8" type="ORF">ISS99_07995</name>
</gene>
<evidence type="ECO:0000256" key="1">
    <source>
        <dbReference type="ARBA" id="ARBA00004651"/>
    </source>
</evidence>
<feature type="transmembrane region" description="Helical" evidence="6">
    <location>
        <begin position="159"/>
        <end position="182"/>
    </location>
</feature>
<feature type="transmembrane region" description="Helical" evidence="6">
    <location>
        <begin position="12"/>
        <end position="34"/>
    </location>
</feature>
<dbReference type="SUPFAM" id="SSF81342">
    <property type="entry name" value="Transmembrane di-heme cytochromes"/>
    <property type="match status" value="1"/>
</dbReference>
<keyword evidence="4 6" id="KW-1133">Transmembrane helix</keyword>
<sequence>MMNILPNKYDRVTRLLHAALAIGVVTQLLLSAVMKVPAGRGLGVPDWHRAAFEWHAKVGISVAAICLCHWVWILLPRAKPGYVHLFPWLKRDGREALRREWKARPPSSHASLSHLAPLVGTVHGLGFLAVTGSAMCGLVNYLGYFLGAPIPRWVLHGVGMAHIAFGYLIWAFVIAHVTMAVLHRVVRERPDAWDVPSR</sequence>
<keyword evidence="2" id="KW-1003">Cell membrane</keyword>
<proteinExistence type="predicted"/>
<protein>
    <submittedName>
        <fullName evidence="8">Cytochrome b/b6 domain-containing protein</fullName>
    </submittedName>
</protein>
<keyword evidence="3 6" id="KW-0812">Transmembrane</keyword>
<evidence type="ECO:0000256" key="4">
    <source>
        <dbReference type="ARBA" id="ARBA00022989"/>
    </source>
</evidence>
<keyword evidence="9" id="KW-1185">Reference proteome</keyword>
<evidence type="ECO:0000313" key="8">
    <source>
        <dbReference type="EMBL" id="MBM7129463.1"/>
    </source>
</evidence>
<evidence type="ECO:0000259" key="7">
    <source>
        <dbReference type="Pfam" id="PF01292"/>
    </source>
</evidence>
<comment type="caution">
    <text evidence="8">The sequence shown here is derived from an EMBL/GenBank/DDBJ whole genome shotgun (WGS) entry which is preliminary data.</text>
</comment>
<feature type="transmembrane region" description="Helical" evidence="6">
    <location>
        <begin position="125"/>
        <end position="147"/>
    </location>
</feature>
<feature type="transmembrane region" description="Helical" evidence="6">
    <location>
        <begin position="54"/>
        <end position="75"/>
    </location>
</feature>
<dbReference type="InterPro" id="IPR016174">
    <property type="entry name" value="Di-haem_cyt_TM"/>
</dbReference>
<evidence type="ECO:0000256" key="5">
    <source>
        <dbReference type="ARBA" id="ARBA00023136"/>
    </source>
</evidence>
<dbReference type="Proteomes" id="UP001430193">
    <property type="component" value="Unassembled WGS sequence"/>
</dbReference>
<organism evidence="8 9">
    <name type="scientific">Dyella mobilis</name>
    <dbReference type="NCBI Taxonomy" id="1849582"/>
    <lineage>
        <taxon>Bacteria</taxon>
        <taxon>Pseudomonadati</taxon>
        <taxon>Pseudomonadota</taxon>
        <taxon>Gammaproteobacteria</taxon>
        <taxon>Lysobacterales</taxon>
        <taxon>Rhodanobacteraceae</taxon>
        <taxon>Dyella</taxon>
    </lineage>
</organism>
<accession>A0ABS2KEW9</accession>
<dbReference type="Pfam" id="PF01292">
    <property type="entry name" value="Ni_hydr_CYTB"/>
    <property type="match status" value="1"/>
</dbReference>
<evidence type="ECO:0000313" key="9">
    <source>
        <dbReference type="Proteomes" id="UP001430193"/>
    </source>
</evidence>
<feature type="domain" description="Cytochrome b561 bacterial/Ni-hydrogenase" evidence="7">
    <location>
        <begin position="9"/>
        <end position="188"/>
    </location>
</feature>
<evidence type="ECO:0000256" key="3">
    <source>
        <dbReference type="ARBA" id="ARBA00022692"/>
    </source>
</evidence>
<evidence type="ECO:0000256" key="2">
    <source>
        <dbReference type="ARBA" id="ARBA00022475"/>
    </source>
</evidence>
<name>A0ABS2KEW9_9GAMM</name>
<reference evidence="8" key="1">
    <citation type="submission" date="2020-10" db="EMBL/GenBank/DDBJ databases">
        <title>Phylogeny of dyella-like bacteria.</title>
        <authorList>
            <person name="Fu J."/>
        </authorList>
    </citation>
    <scope>NUCLEOTIDE SEQUENCE</scope>
    <source>
        <strain evidence="8">DHON07</strain>
    </source>
</reference>
<dbReference type="Gene3D" id="1.20.950.20">
    <property type="entry name" value="Transmembrane di-heme cytochromes, Chain C"/>
    <property type="match status" value="1"/>
</dbReference>
<dbReference type="InterPro" id="IPR011577">
    <property type="entry name" value="Cyt_b561_bac/Ni-Hgenase"/>
</dbReference>
<comment type="subcellular location">
    <subcellularLocation>
        <location evidence="1">Cell membrane</location>
        <topology evidence="1">Multi-pass membrane protein</topology>
    </subcellularLocation>
</comment>
<dbReference type="EMBL" id="JADIKF010000038">
    <property type="protein sequence ID" value="MBM7129463.1"/>
    <property type="molecule type" value="Genomic_DNA"/>
</dbReference>